<gene>
    <name evidence="2" type="ORF">QF034_005220</name>
</gene>
<keyword evidence="3" id="KW-1185">Reference proteome</keyword>
<dbReference type="Pfam" id="PF15579">
    <property type="entry name" value="Imm52"/>
    <property type="match status" value="1"/>
</dbReference>
<sequence>MAEPDSCRSVRQRDGKVMTVLRLVVNGAWGLRVEGAQQLAERWLAFLNTLEGIVGPSFEGWREATDDDRTAPLLSPSAASLADYLLRENPESEVARTAYTASLWTAGSGMPELVVSVSAGGPSPHVASSCSVRMRSRELDESAPVARRSVEILRALADSWDVDWGQAYNRGEYAAVEEEFDLEAPEPRCGRAAYLSARRAELVLEDLPGKPARIRTSHDGLLIDLTGGGTERPDIEAILDVNRSLRATGALARLPEPYDRAKR</sequence>
<evidence type="ECO:0000313" key="2">
    <source>
        <dbReference type="EMBL" id="MDQ0750989.1"/>
    </source>
</evidence>
<evidence type="ECO:0000313" key="3">
    <source>
        <dbReference type="Proteomes" id="UP001232755"/>
    </source>
</evidence>
<name>A0ABU0QWS1_9ACTN</name>
<reference evidence="2 3" key="1">
    <citation type="submission" date="2023-07" db="EMBL/GenBank/DDBJ databases">
        <title>Comparative genomics of wheat-associated soil bacteria to identify genetic determinants of phenazine resistance.</title>
        <authorList>
            <person name="Mouncey N."/>
        </authorList>
    </citation>
    <scope>NUCLEOTIDE SEQUENCE [LARGE SCALE GENOMIC DNA]</scope>
    <source>
        <strain evidence="2 3">B3I12</strain>
    </source>
</reference>
<dbReference type="Proteomes" id="UP001232755">
    <property type="component" value="Unassembled WGS sequence"/>
</dbReference>
<accession>A0ABU0QWS1</accession>
<dbReference type="InterPro" id="IPR028969">
    <property type="entry name" value="Imm52"/>
</dbReference>
<feature type="domain" description="Immunity protein 52" evidence="1">
    <location>
        <begin position="28"/>
        <end position="226"/>
    </location>
</feature>
<proteinExistence type="predicted"/>
<evidence type="ECO:0000259" key="1">
    <source>
        <dbReference type="Pfam" id="PF15579"/>
    </source>
</evidence>
<comment type="caution">
    <text evidence="2">The sequence shown here is derived from an EMBL/GenBank/DDBJ whole genome shotgun (WGS) entry which is preliminary data.</text>
</comment>
<organism evidence="2 3">
    <name type="scientific">Streptomyces africanus</name>
    <dbReference type="NCBI Taxonomy" id="231024"/>
    <lineage>
        <taxon>Bacteria</taxon>
        <taxon>Bacillati</taxon>
        <taxon>Actinomycetota</taxon>
        <taxon>Actinomycetes</taxon>
        <taxon>Kitasatosporales</taxon>
        <taxon>Streptomycetaceae</taxon>
        <taxon>Streptomyces</taxon>
    </lineage>
</organism>
<protein>
    <recommendedName>
        <fullName evidence="1">Immunity protein 52 domain-containing protein</fullName>
    </recommendedName>
</protein>
<dbReference type="EMBL" id="JAUSYP010000001">
    <property type="protein sequence ID" value="MDQ0750989.1"/>
    <property type="molecule type" value="Genomic_DNA"/>
</dbReference>
<dbReference type="RefSeq" id="WP_307177258.1">
    <property type="nucleotide sequence ID" value="NZ_JAUSYP010000001.1"/>
</dbReference>